<dbReference type="InterPro" id="IPR029058">
    <property type="entry name" value="AB_hydrolase_fold"/>
</dbReference>
<dbReference type="InterPro" id="IPR050309">
    <property type="entry name" value="Type-B_Carboxylest/Lipase"/>
</dbReference>
<feature type="domain" description="Carboxylesterase type B" evidence="5">
    <location>
        <begin position="2"/>
        <end position="456"/>
    </location>
</feature>
<dbReference type="SUPFAM" id="SSF53474">
    <property type="entry name" value="alpha/beta-Hydrolases"/>
    <property type="match status" value="1"/>
</dbReference>
<evidence type="ECO:0000313" key="6">
    <source>
        <dbReference type="EMBL" id="KIA62092.1"/>
    </source>
</evidence>
<evidence type="ECO:0000256" key="1">
    <source>
        <dbReference type="ARBA" id="ARBA00005964"/>
    </source>
</evidence>
<comment type="similarity">
    <text evidence="1 4">Belongs to the type-B carboxylesterase/lipase family.</text>
</comment>
<dbReference type="EMBL" id="JNFP01000036">
    <property type="protein sequence ID" value="KIA62092.1"/>
    <property type="molecule type" value="Genomic_DNA"/>
</dbReference>
<evidence type="ECO:0000313" key="7">
    <source>
        <dbReference type="Proteomes" id="UP000031364"/>
    </source>
</evidence>
<protein>
    <recommendedName>
        <fullName evidence="4">Carboxylic ester hydrolase</fullName>
        <ecNumber evidence="4">3.1.1.-</ecNumber>
    </recommendedName>
</protein>
<accession>A0ABR4Z9R8</accession>
<dbReference type="EC" id="3.1.1.-" evidence="4"/>
<dbReference type="InterPro" id="IPR019826">
    <property type="entry name" value="Carboxylesterase_B_AS"/>
</dbReference>
<dbReference type="RefSeq" id="WP_043676318.1">
    <property type="nucleotide sequence ID" value="NZ_BDCI01000035.1"/>
</dbReference>
<organism evidence="6 7">
    <name type="scientific">Nocardia vulneris</name>
    <dbReference type="NCBI Taxonomy" id="1141657"/>
    <lineage>
        <taxon>Bacteria</taxon>
        <taxon>Bacillati</taxon>
        <taxon>Actinomycetota</taxon>
        <taxon>Actinomycetes</taxon>
        <taxon>Mycobacteriales</taxon>
        <taxon>Nocardiaceae</taxon>
        <taxon>Nocardia</taxon>
    </lineage>
</organism>
<sequence>MDTVVSVSGGKVRGVVREGVHAFLGIPYAAPAVGAARFELPKPVREWAGVRDATTYGATCPQAPYPDGIQALVTMNRVPGDEYLNVNVWTPDPSAGGLPVLVWIHGGGYSRGSNAGAVADGSAFARDGVVVVSMNYRVGMAGFAVLDGAPANRGLHDQIFALRWVQENVAAFGGDPGKVTLGGLSAGGMSVAALLATPLAQGLFRHAIIQNGTTVAAAPMDDARKLSAAAAAKLGIEPSATAFGAQGEKELLDAQQAVALDQMIDPSAQRWGASFITNGIGILSFFPVVDGDVLTDTPVKMLESQPDRALPLLCGYAAEEFRFFLMPTGVAPAVTAETLPFFLSRYGMAPELADVFAADRPSATPADLLAAIFTDVAFRADIVRFAEVCAHAPTFVYEFAWPSGVAGLGACHALETSFIFDTLASGHAITGPNPPQPLADEMHRAWVDFVAHGDPGWERFDADTRPVRVFDHPESKVVYDPRAEELRAARR</sequence>
<evidence type="ECO:0000256" key="3">
    <source>
        <dbReference type="ARBA" id="ARBA00022801"/>
    </source>
</evidence>
<evidence type="ECO:0000256" key="2">
    <source>
        <dbReference type="ARBA" id="ARBA00010515"/>
    </source>
</evidence>
<evidence type="ECO:0000259" key="5">
    <source>
        <dbReference type="Pfam" id="PF00135"/>
    </source>
</evidence>
<comment type="similarity">
    <text evidence="2">Belongs to the 'GDXG' lipolytic enzyme family.</text>
</comment>
<dbReference type="PROSITE" id="PS00122">
    <property type="entry name" value="CARBOXYLESTERASE_B_1"/>
    <property type="match status" value="1"/>
</dbReference>
<dbReference type="InterPro" id="IPR002018">
    <property type="entry name" value="CarbesteraseB"/>
</dbReference>
<dbReference type="PROSITE" id="PS01173">
    <property type="entry name" value="LIPASE_GDXG_HIS"/>
    <property type="match status" value="1"/>
</dbReference>
<dbReference type="PANTHER" id="PTHR11559">
    <property type="entry name" value="CARBOXYLESTERASE"/>
    <property type="match status" value="1"/>
</dbReference>
<proteinExistence type="inferred from homology"/>
<dbReference type="Gene3D" id="3.40.50.1820">
    <property type="entry name" value="alpha/beta hydrolase"/>
    <property type="match status" value="1"/>
</dbReference>
<dbReference type="InterPro" id="IPR002168">
    <property type="entry name" value="Lipase_GDXG_HIS_AS"/>
</dbReference>
<gene>
    <name evidence="6" type="ORF">FG87_27120</name>
</gene>
<keyword evidence="3 4" id="KW-0378">Hydrolase</keyword>
<evidence type="ECO:0000256" key="4">
    <source>
        <dbReference type="RuleBase" id="RU361235"/>
    </source>
</evidence>
<dbReference type="Pfam" id="PF00135">
    <property type="entry name" value="COesterase"/>
    <property type="match status" value="1"/>
</dbReference>
<dbReference type="Proteomes" id="UP000031364">
    <property type="component" value="Unassembled WGS sequence"/>
</dbReference>
<reference evidence="6 7" key="1">
    <citation type="journal article" date="2014" name="Int. J. Syst. Evol. Microbiol.">
        <title>Nocardia vulneris sp. nov., isolated from wounds of human patients in North America.</title>
        <authorList>
            <person name="Lasker B.A."/>
            <person name="Bell M."/>
            <person name="Klenk H.P."/>
            <person name="Sproer C."/>
            <person name="Schumann C."/>
            <person name="Schumann P."/>
            <person name="Brown J.M."/>
        </authorList>
    </citation>
    <scope>NUCLEOTIDE SEQUENCE [LARGE SCALE GENOMIC DNA]</scope>
    <source>
        <strain evidence="6 7">W9851</strain>
    </source>
</reference>
<comment type="caution">
    <text evidence="6">The sequence shown here is derived from an EMBL/GenBank/DDBJ whole genome shotgun (WGS) entry which is preliminary data.</text>
</comment>
<keyword evidence="7" id="KW-1185">Reference proteome</keyword>
<name>A0ABR4Z9R8_9NOCA</name>